<dbReference type="CDD" id="cd09596">
    <property type="entry name" value="M36"/>
    <property type="match status" value="1"/>
</dbReference>
<keyword evidence="6" id="KW-0479">Metal-binding</keyword>
<dbReference type="Gene3D" id="3.10.170.10">
    <property type="match status" value="1"/>
</dbReference>
<evidence type="ECO:0000256" key="9">
    <source>
        <dbReference type="ARBA" id="ARBA00022833"/>
    </source>
</evidence>
<dbReference type="GO" id="GO:0004222">
    <property type="term" value="F:metalloendopeptidase activity"/>
    <property type="evidence" value="ECO:0007669"/>
    <property type="project" value="InterPro"/>
</dbReference>
<dbReference type="PANTHER" id="PTHR33478:SF1">
    <property type="entry name" value="EXTRACELLULAR METALLOPROTEINASE MEP"/>
    <property type="match status" value="1"/>
</dbReference>
<feature type="signal peptide" evidence="13">
    <location>
        <begin position="1"/>
        <end position="20"/>
    </location>
</feature>
<reference evidence="15 16" key="1">
    <citation type="submission" date="2019-06" db="EMBL/GenBank/DDBJ databases">
        <authorList>
            <person name="Meng X."/>
        </authorList>
    </citation>
    <scope>NUCLEOTIDE SEQUENCE [LARGE SCALE GENOMIC DNA]</scope>
    <source>
        <strain evidence="15 16">M625</strain>
    </source>
</reference>
<evidence type="ECO:0000256" key="11">
    <source>
        <dbReference type="ARBA" id="ARBA00023145"/>
    </source>
</evidence>
<feature type="region of interest" description="Disordered" evidence="12">
    <location>
        <begin position="388"/>
        <end position="408"/>
    </location>
</feature>
<dbReference type="GO" id="GO:0016020">
    <property type="term" value="C:membrane"/>
    <property type="evidence" value="ECO:0007669"/>
    <property type="project" value="InterPro"/>
</dbReference>
<dbReference type="Proteomes" id="UP000315540">
    <property type="component" value="Unassembled WGS sequence"/>
</dbReference>
<evidence type="ECO:0000313" key="15">
    <source>
        <dbReference type="EMBL" id="TPN85152.1"/>
    </source>
</evidence>
<feature type="domain" description="MAM" evidence="14">
    <location>
        <begin position="652"/>
        <end position="825"/>
    </location>
</feature>
<keyword evidence="16" id="KW-1185">Reference proteome</keyword>
<dbReference type="SMART" id="SM00137">
    <property type="entry name" value="MAM"/>
    <property type="match status" value="1"/>
</dbReference>
<evidence type="ECO:0000256" key="1">
    <source>
        <dbReference type="ARBA" id="ARBA00001947"/>
    </source>
</evidence>
<dbReference type="PANTHER" id="PTHR33478">
    <property type="entry name" value="EXTRACELLULAR METALLOPROTEINASE MEP"/>
    <property type="match status" value="1"/>
</dbReference>
<evidence type="ECO:0000259" key="14">
    <source>
        <dbReference type="PROSITE" id="PS50060"/>
    </source>
</evidence>
<evidence type="ECO:0000256" key="4">
    <source>
        <dbReference type="ARBA" id="ARBA00022525"/>
    </source>
</evidence>
<evidence type="ECO:0000256" key="5">
    <source>
        <dbReference type="ARBA" id="ARBA00022670"/>
    </source>
</evidence>
<dbReference type="Pfam" id="PF02128">
    <property type="entry name" value="Peptidase_M36"/>
    <property type="match status" value="1"/>
</dbReference>
<comment type="similarity">
    <text evidence="3">Belongs to the peptidase M36 family.</text>
</comment>
<evidence type="ECO:0000256" key="2">
    <source>
        <dbReference type="ARBA" id="ARBA00004613"/>
    </source>
</evidence>
<dbReference type="EMBL" id="VFWZ01000004">
    <property type="protein sequence ID" value="TPN85152.1"/>
    <property type="molecule type" value="Genomic_DNA"/>
</dbReference>
<dbReference type="AlphaFoldDB" id="A0A504J9G3"/>
<dbReference type="InterPro" id="IPR026444">
    <property type="entry name" value="Secre_tail"/>
</dbReference>
<keyword evidence="8" id="KW-0378">Hydrolase</keyword>
<dbReference type="InterPro" id="IPR011096">
    <property type="entry name" value="FTP_domain"/>
</dbReference>
<evidence type="ECO:0000256" key="10">
    <source>
        <dbReference type="ARBA" id="ARBA00023049"/>
    </source>
</evidence>
<accession>A0A504J9G3</accession>
<dbReference type="Pfam" id="PF07504">
    <property type="entry name" value="FTP"/>
    <property type="match status" value="1"/>
</dbReference>
<dbReference type="GO" id="GO:0004553">
    <property type="term" value="F:hydrolase activity, hydrolyzing O-glycosyl compounds"/>
    <property type="evidence" value="ECO:0007669"/>
    <property type="project" value="UniProtKB-ARBA"/>
</dbReference>
<dbReference type="Pfam" id="PF00629">
    <property type="entry name" value="MAM"/>
    <property type="match status" value="1"/>
</dbReference>
<dbReference type="InterPro" id="IPR050371">
    <property type="entry name" value="Fungal_virulence_M36"/>
</dbReference>
<dbReference type="InterPro" id="IPR001842">
    <property type="entry name" value="Peptidase_M36"/>
</dbReference>
<evidence type="ECO:0000256" key="6">
    <source>
        <dbReference type="ARBA" id="ARBA00022723"/>
    </source>
</evidence>
<dbReference type="InterPro" id="IPR000998">
    <property type="entry name" value="MAM_dom"/>
</dbReference>
<dbReference type="Pfam" id="PF18962">
    <property type="entry name" value="Por_Secre_tail"/>
    <property type="match status" value="1"/>
</dbReference>
<keyword evidence="5" id="KW-0645">Protease</keyword>
<dbReference type="InterPro" id="IPR013320">
    <property type="entry name" value="ConA-like_dom_sf"/>
</dbReference>
<keyword evidence="4" id="KW-0964">Secreted</keyword>
<dbReference type="GO" id="GO:0008270">
    <property type="term" value="F:zinc ion binding"/>
    <property type="evidence" value="ECO:0007669"/>
    <property type="project" value="InterPro"/>
</dbReference>
<dbReference type="GO" id="GO:0005975">
    <property type="term" value="P:carbohydrate metabolic process"/>
    <property type="evidence" value="ECO:0007669"/>
    <property type="project" value="UniProtKB-ARBA"/>
</dbReference>
<keyword evidence="9" id="KW-0862">Zinc</keyword>
<keyword evidence="7 13" id="KW-0732">Signal</keyword>
<keyword evidence="11" id="KW-0865">Zymogen</keyword>
<dbReference type="PROSITE" id="PS50060">
    <property type="entry name" value="MAM_2"/>
    <property type="match status" value="1"/>
</dbReference>
<evidence type="ECO:0000256" key="12">
    <source>
        <dbReference type="SAM" id="MobiDB-lite"/>
    </source>
</evidence>
<evidence type="ECO:0000313" key="16">
    <source>
        <dbReference type="Proteomes" id="UP000315540"/>
    </source>
</evidence>
<dbReference type="GO" id="GO:0006508">
    <property type="term" value="P:proteolysis"/>
    <property type="evidence" value="ECO:0007669"/>
    <property type="project" value="UniProtKB-KW"/>
</dbReference>
<dbReference type="OrthoDB" id="5377264at2"/>
<comment type="subcellular location">
    <subcellularLocation>
        <location evidence="2">Secreted</location>
    </subcellularLocation>
</comment>
<sequence length="1077" mass="115997">MKKMYSFVVLLLLLGQTISAQDSSALIRNYFDNVEENANAKASSDGDFSKWKITDEVPSLKAGIKHVYVQQYHGDIPIIDGTYKFTVKNNKITYEIDQFVKNTKSKIVSAKSSSTEAMAINAVARAHGLAAPGKLSKIVGKSSAGTTISKYDNSGIAMKGHPIEVSKVYKLHNDELKLCWNVSLYEKSGNNWWNSYVDASNGKIIYEENWVVKCSFGDAHHHNHDHGSVLFDHKKEVTAATATAFAPDSYNVYALPVESPNHGNRSIVTNPANTVASPFGWHDTNGASGAEFTITRGNNVWAQDDRNGNNGTGFSPDGGATLDFDFPINLNLSPDQYLSAAITNLFYWNNIMHDIWYQYGFDEASGNFQENNYGNGGIGSDSVNADAQDGSRTNNATFSTPPDGSNPRMSMFLFTNPTRDGDLDNVIIAHEYGHGISTRLVGGPSANRLGGSEQMGEGWSDWFGLVLTMKPGDVGTTGRGVGTYAIGEPTTGGGIRPTPYSTDRSINNTDYADIGGLRVPHGVGYGFATILWDMTWLLIDQEGFDPDVYNGTGGNNIAMALVIEGLKNTANNPGFVSGRDGILQADQDLYNGQYRCLIWKAFAERGVGEGANENNNGGTNSNNDQVVSFVNPCDGGGPGPGTCSGDVASFPFTESFETNFGEWAQETADDLNWTRNSGGTPSNGTGPSSAFDGSTYVYVEASGNGTGFPNKRAILNSPCLNFSSLTSPSLAFRYHMIGSAIESLTVEARTDNTGSWTSVFSRNGAQGTDWNAANIDLSAYAGETSVQLRFNVLTGDGSQGWQSDIAIDAVSIQNGTGNPDPVCDSIDFNNFQINSFSNQDSAGNFTIQNTGTTLSLQNNTWKSIAFNYTVTTNTVIEFDFSSTSQGEIHGIGFETDNTLTATQYFKVHGTQNYGVTNFDDYTSGSKKYVIPVGTFYTGAMNQLVFINDNDAGSGNTSVFSNVKIYEGSCGGSLLPTALTSFGDVEAIMGDEDEGVLSFVKLTPNPTRDSFVLNIGKNVNKKATATIYTILGRKKSQIKLNSGVNTFSAKDLALGTGMYLIRIEVEGEKTKTQKLIIQ</sequence>
<dbReference type="Gene3D" id="2.60.120.200">
    <property type="match status" value="1"/>
</dbReference>
<comment type="caution">
    <text evidence="15">The sequence shown here is derived from an EMBL/GenBank/DDBJ whole genome shotgun (WGS) entry which is preliminary data.</text>
</comment>
<keyword evidence="10" id="KW-0482">Metalloprotease</keyword>
<dbReference type="SUPFAM" id="SSF49899">
    <property type="entry name" value="Concanavalin A-like lectins/glucanases"/>
    <property type="match status" value="1"/>
</dbReference>
<dbReference type="CDD" id="cd06263">
    <property type="entry name" value="MAM"/>
    <property type="match status" value="1"/>
</dbReference>
<dbReference type="Gene3D" id="1.10.390.10">
    <property type="entry name" value="Neutral Protease Domain 2"/>
    <property type="match status" value="1"/>
</dbReference>
<proteinExistence type="inferred from homology"/>
<evidence type="ECO:0000256" key="7">
    <source>
        <dbReference type="ARBA" id="ARBA00022729"/>
    </source>
</evidence>
<dbReference type="NCBIfam" id="TIGR04183">
    <property type="entry name" value="Por_Secre_tail"/>
    <property type="match status" value="1"/>
</dbReference>
<dbReference type="InterPro" id="IPR027268">
    <property type="entry name" value="Peptidase_M4/M1_CTD_sf"/>
</dbReference>
<dbReference type="SUPFAM" id="SSF55486">
    <property type="entry name" value="Metalloproteases ('zincins'), catalytic domain"/>
    <property type="match status" value="1"/>
</dbReference>
<comment type="cofactor">
    <cofactor evidence="1">
        <name>Zn(2+)</name>
        <dbReference type="ChEBI" id="CHEBI:29105"/>
    </cofactor>
</comment>
<evidence type="ECO:0000256" key="13">
    <source>
        <dbReference type="SAM" id="SignalP"/>
    </source>
</evidence>
<gene>
    <name evidence="15" type="ORF">FHK87_14060</name>
</gene>
<dbReference type="RefSeq" id="WP_140594121.1">
    <property type="nucleotide sequence ID" value="NZ_VFWZ01000004.1"/>
</dbReference>
<feature type="chain" id="PRO_5021452209" evidence="13">
    <location>
        <begin position="21"/>
        <end position="1077"/>
    </location>
</feature>
<feature type="compositionally biased region" description="Polar residues" evidence="12">
    <location>
        <begin position="388"/>
        <end position="403"/>
    </location>
</feature>
<organism evidence="15 16">
    <name type="scientific">Aquimarina algicola</name>
    <dbReference type="NCBI Taxonomy" id="2589995"/>
    <lineage>
        <taxon>Bacteria</taxon>
        <taxon>Pseudomonadati</taxon>
        <taxon>Bacteroidota</taxon>
        <taxon>Flavobacteriia</taxon>
        <taxon>Flavobacteriales</taxon>
        <taxon>Flavobacteriaceae</taxon>
        <taxon>Aquimarina</taxon>
    </lineage>
</organism>
<protein>
    <submittedName>
        <fullName evidence="15">T9SS type A sorting domain-containing protein</fullName>
    </submittedName>
</protein>
<name>A0A504J9G3_9FLAO</name>
<evidence type="ECO:0000256" key="8">
    <source>
        <dbReference type="ARBA" id="ARBA00022801"/>
    </source>
</evidence>
<evidence type="ECO:0000256" key="3">
    <source>
        <dbReference type="ARBA" id="ARBA00006006"/>
    </source>
</evidence>
<dbReference type="GO" id="GO:0005615">
    <property type="term" value="C:extracellular space"/>
    <property type="evidence" value="ECO:0007669"/>
    <property type="project" value="InterPro"/>
</dbReference>